<comment type="caution">
    <text evidence="1">The sequence shown here is derived from an EMBL/GenBank/DDBJ whole genome shotgun (WGS) entry which is preliminary data.</text>
</comment>
<gene>
    <name evidence="1" type="ORF">JTE90_010460</name>
</gene>
<dbReference type="AlphaFoldDB" id="A0AAV6W5B3"/>
<protein>
    <submittedName>
        <fullName evidence="1">Uncharacterized protein</fullName>
    </submittedName>
</protein>
<dbReference type="Proteomes" id="UP000827092">
    <property type="component" value="Unassembled WGS sequence"/>
</dbReference>
<organism evidence="1 2">
    <name type="scientific">Oedothorax gibbosus</name>
    <dbReference type="NCBI Taxonomy" id="931172"/>
    <lineage>
        <taxon>Eukaryota</taxon>
        <taxon>Metazoa</taxon>
        <taxon>Ecdysozoa</taxon>
        <taxon>Arthropoda</taxon>
        <taxon>Chelicerata</taxon>
        <taxon>Arachnida</taxon>
        <taxon>Araneae</taxon>
        <taxon>Araneomorphae</taxon>
        <taxon>Entelegynae</taxon>
        <taxon>Araneoidea</taxon>
        <taxon>Linyphiidae</taxon>
        <taxon>Erigoninae</taxon>
        <taxon>Oedothorax</taxon>
    </lineage>
</organism>
<proteinExistence type="predicted"/>
<evidence type="ECO:0000313" key="1">
    <source>
        <dbReference type="EMBL" id="KAG8202098.1"/>
    </source>
</evidence>
<accession>A0AAV6W5B3</accession>
<evidence type="ECO:0000313" key="2">
    <source>
        <dbReference type="Proteomes" id="UP000827092"/>
    </source>
</evidence>
<reference evidence="1 2" key="1">
    <citation type="journal article" date="2022" name="Nat. Ecol. Evol.">
        <title>A masculinizing supergene underlies an exaggerated male reproductive morph in a spider.</title>
        <authorList>
            <person name="Hendrickx F."/>
            <person name="De Corte Z."/>
            <person name="Sonet G."/>
            <person name="Van Belleghem S.M."/>
            <person name="Kostlbacher S."/>
            <person name="Vangestel C."/>
        </authorList>
    </citation>
    <scope>NUCLEOTIDE SEQUENCE [LARGE SCALE GENOMIC DNA]</scope>
    <source>
        <strain evidence="1">W744_W776</strain>
    </source>
</reference>
<sequence>MEAEVLKGAVICTPSLISTDQDGAFKTQIALQKGENPLHLRINKRKESYCYWEPCKVEWPNNAFAEEPFKYCDSQQHLKILSMLMRNSLARSNSYPKLEALNAEIRLPFARPNFYANLNGGGKRCGGHPTCEMIGGSIPINCRLTATGFVDVKKFQSLRLYP</sequence>
<dbReference type="EMBL" id="JAFNEN010000001">
    <property type="protein sequence ID" value="KAG8202098.1"/>
    <property type="molecule type" value="Genomic_DNA"/>
</dbReference>
<name>A0AAV6W5B3_9ARAC</name>
<keyword evidence="2" id="KW-1185">Reference proteome</keyword>